<dbReference type="EMBL" id="BSNJ01000001">
    <property type="protein sequence ID" value="GLQ19411.1"/>
    <property type="molecule type" value="Genomic_DNA"/>
</dbReference>
<evidence type="ECO:0008006" key="3">
    <source>
        <dbReference type="Google" id="ProtNLM"/>
    </source>
</evidence>
<protein>
    <recommendedName>
        <fullName evidence="3">Phosphatidate cytidylyltransferase</fullName>
    </recommendedName>
</protein>
<proteinExistence type="predicted"/>
<reference evidence="1" key="1">
    <citation type="journal article" date="2014" name="Int. J. Syst. Evol. Microbiol.">
        <title>Complete genome of a new Firmicutes species belonging to the dominant human colonic microbiota ('Ruminococcus bicirculans') reveals two chromosomes and a selective capacity to utilize plant glucans.</title>
        <authorList>
            <consortium name="NISC Comparative Sequencing Program"/>
            <person name="Wegmann U."/>
            <person name="Louis P."/>
            <person name="Goesmann A."/>
            <person name="Henrissat B."/>
            <person name="Duncan S.H."/>
            <person name="Flint H.J."/>
        </authorList>
    </citation>
    <scope>NUCLEOTIDE SEQUENCE</scope>
    <source>
        <strain evidence="1">NBRC 108216</strain>
    </source>
</reference>
<accession>A0ABQ5UW69</accession>
<dbReference type="Proteomes" id="UP001161390">
    <property type="component" value="Unassembled WGS sequence"/>
</dbReference>
<organism evidence="1 2">
    <name type="scientific">Algimonas porphyrae</name>
    <dbReference type="NCBI Taxonomy" id="1128113"/>
    <lineage>
        <taxon>Bacteria</taxon>
        <taxon>Pseudomonadati</taxon>
        <taxon>Pseudomonadota</taxon>
        <taxon>Alphaproteobacteria</taxon>
        <taxon>Maricaulales</taxon>
        <taxon>Robiginitomaculaceae</taxon>
        <taxon>Algimonas</taxon>
    </lineage>
</organism>
<evidence type="ECO:0000313" key="1">
    <source>
        <dbReference type="EMBL" id="GLQ19411.1"/>
    </source>
</evidence>
<sequence length="310" mass="35353">MNTDSVDATDDALLKLIRAEQLDPPERVHAVMAAIRDRHPDRVLGFVYYGSSLRDLDDAEKMLDFYVLVDSYRATHGWGWRALTNRLIPPAVYYLEQERDGVLSTCKYSIITLREFERRCAHAFLSQLWGRFSQPCALLGTSDPSIADRIATARAAAVRKLASETAPLFDAPATSPEFWGRAFYESYRTELRPESDDGRAREIVARYQDRYDSVSATLFDRHGTDQFAVQTYPGHGSAWRWFLRRLIGRPVAALRVINSAATFDGGLDYVLRKVERHSGVKLEVTEAQRRHPVLWSPVLGWKLWRRGAFG</sequence>
<reference evidence="1" key="2">
    <citation type="submission" date="2023-01" db="EMBL/GenBank/DDBJ databases">
        <title>Draft genome sequence of Algimonas porphyrae strain NBRC 108216.</title>
        <authorList>
            <person name="Sun Q."/>
            <person name="Mori K."/>
        </authorList>
    </citation>
    <scope>NUCLEOTIDE SEQUENCE</scope>
    <source>
        <strain evidence="1">NBRC 108216</strain>
    </source>
</reference>
<name>A0ABQ5UW69_9PROT</name>
<keyword evidence="2" id="KW-1185">Reference proteome</keyword>
<gene>
    <name evidence="1" type="ORF">GCM10007854_03660</name>
</gene>
<comment type="caution">
    <text evidence="1">The sequence shown here is derived from an EMBL/GenBank/DDBJ whole genome shotgun (WGS) entry which is preliminary data.</text>
</comment>
<evidence type="ECO:0000313" key="2">
    <source>
        <dbReference type="Proteomes" id="UP001161390"/>
    </source>
</evidence>
<dbReference type="RefSeq" id="WP_284369163.1">
    <property type="nucleotide sequence ID" value="NZ_BSNJ01000001.1"/>
</dbReference>